<protein>
    <submittedName>
        <fullName evidence="1">Uncharacterized protein</fullName>
    </submittedName>
</protein>
<evidence type="ECO:0000313" key="1">
    <source>
        <dbReference type="EMBL" id="SMO87421.1"/>
    </source>
</evidence>
<dbReference type="Proteomes" id="UP000317557">
    <property type="component" value="Unassembled WGS sequence"/>
</dbReference>
<gene>
    <name evidence="1" type="ORF">SAMN06265219_113156</name>
</gene>
<proteinExistence type="predicted"/>
<evidence type="ECO:0000313" key="2">
    <source>
        <dbReference type="Proteomes" id="UP000317557"/>
    </source>
</evidence>
<name>A0A521EVI6_9BACT</name>
<dbReference type="EMBL" id="FXTP01000013">
    <property type="protein sequence ID" value="SMO87421.1"/>
    <property type="molecule type" value="Genomic_DNA"/>
</dbReference>
<organism evidence="1 2">
    <name type="scientific">Gracilimonas mengyeensis</name>
    <dbReference type="NCBI Taxonomy" id="1302730"/>
    <lineage>
        <taxon>Bacteria</taxon>
        <taxon>Pseudomonadati</taxon>
        <taxon>Balneolota</taxon>
        <taxon>Balneolia</taxon>
        <taxon>Balneolales</taxon>
        <taxon>Balneolaceae</taxon>
        <taxon>Gracilimonas</taxon>
    </lineage>
</organism>
<accession>A0A521EVI6</accession>
<keyword evidence="2" id="KW-1185">Reference proteome</keyword>
<dbReference type="AlphaFoldDB" id="A0A521EVI6"/>
<sequence>MVQNDRSFTVNDELYACSYQDPNPVPFPPAPLFDNQLFGSAAGQGDALVTTLVASQIANRKSLIDHSLTCWKWLSVNFIISAGNCWTGLYG</sequence>
<reference evidence="1 2" key="1">
    <citation type="submission" date="2017-05" db="EMBL/GenBank/DDBJ databases">
        <authorList>
            <person name="Varghese N."/>
            <person name="Submissions S."/>
        </authorList>
    </citation>
    <scope>NUCLEOTIDE SEQUENCE [LARGE SCALE GENOMIC DNA]</scope>
    <source>
        <strain evidence="1 2">DSM 21985</strain>
    </source>
</reference>